<keyword evidence="3" id="KW-0539">Nucleus</keyword>
<proteinExistence type="inferred from homology"/>
<evidence type="ECO:0000256" key="2">
    <source>
        <dbReference type="ARBA" id="ARBA00005907"/>
    </source>
</evidence>
<dbReference type="InterPro" id="IPR016024">
    <property type="entry name" value="ARM-type_fold"/>
</dbReference>
<feature type="compositionally biased region" description="Basic and acidic residues" evidence="4">
    <location>
        <begin position="61"/>
        <end position="84"/>
    </location>
</feature>
<evidence type="ECO:0000256" key="1">
    <source>
        <dbReference type="ARBA" id="ARBA00004123"/>
    </source>
</evidence>
<dbReference type="InterPro" id="IPR005343">
    <property type="entry name" value="Noc2"/>
</dbReference>
<dbReference type="PANTHER" id="PTHR12687:SF4">
    <property type="entry name" value="NUCLEOLAR COMPLEX PROTEIN 2 HOMOLOG"/>
    <property type="match status" value="1"/>
</dbReference>
<evidence type="ECO:0000313" key="6">
    <source>
        <dbReference type="RefSeq" id="XP_033777569.1"/>
    </source>
</evidence>
<dbReference type="GO" id="GO:0000122">
    <property type="term" value="P:negative regulation of transcription by RNA polymerase II"/>
    <property type="evidence" value="ECO:0007669"/>
    <property type="project" value="TreeGrafter"/>
</dbReference>
<protein>
    <submittedName>
        <fullName evidence="6">Nucleolar complex protein 2 homolog isoform X1</fullName>
    </submittedName>
</protein>
<feature type="region of interest" description="Disordered" evidence="4">
    <location>
        <begin position="19"/>
        <end position="84"/>
    </location>
</feature>
<feature type="compositionally biased region" description="Acidic residues" evidence="4">
    <location>
        <begin position="775"/>
        <end position="786"/>
    </location>
</feature>
<dbReference type="SUPFAM" id="SSF48371">
    <property type="entry name" value="ARM repeat"/>
    <property type="match status" value="1"/>
</dbReference>
<sequence length="786" mass="90045">MAGKGKRKLADLDVDEFLTSGFNSDYDSDSGGETSVPKERGNSRKEVGLASGKKKKILKVNKREQKIPKKKGKASEHKDQLSRLKEKDPEFYKFLEDNDRSLLNFDDVDSSGDEEEEEERGAHRLPDKLQEASEDEEEQEEAQVPKRKKASLVPVTLKMIDSWKAAAEIDLRPRLFHDIAQAFKAAVATCSDESGSTEPCKYQVSDSVVFNALVSFCIRDLFGCVQKKLQTKQKKSKTRLALPSSCPLWGKFRLDIKMYLNSIIQLLSCLTEVSVAMAVLQHANAIMPYFLCLPKQSRLLLKHSIVLWSTGEETVRVLAFLILMKFCRHKQDAYLNPVLKKMYISYVKNAKFTSPNALPLINFMQRSLTEMYALDPQVSYQHIFIYIRQLAIHLRSALTVKKKGSYQSVYNWQYIHCLYLWCRVLSTLYPNEVLQPLIYPLVQVLIGCIKLVPTVRFYPLRIHCIRALTLLSESTGTFIPLLPFIFEVFQQVNFNKKPGRISLKPINFSVILKLSKVNLQEKAFRDGLIEQLYDLMLEYLHSQAHSIGFPELILPAVLQLKAFLKHCKIANYSKQIRQLLEKIQENSTYIASKRQKASFSVAHREAVEQWEKQVKEEGTPLSKYYSHWRKLREKEIQLEISGKERMEDLNFPEIKRKKQQEKEEVKKEFHELFDSDSGSEDETGVFSVKGKSKGRKHGRSEEDEDNMDDLSDMSSTEEGEYEIEDSEDHFTDGSDSDGAQQQKADSPAAKLGQEKVKTQPLCPAALQELTAGEPDIVEELEFSDDE</sequence>
<gene>
    <name evidence="6" type="primary">NOC2L</name>
</gene>
<dbReference type="GO" id="GO:0030690">
    <property type="term" value="C:Noc1p-Noc2p complex"/>
    <property type="evidence" value="ECO:0007669"/>
    <property type="project" value="TreeGrafter"/>
</dbReference>
<feature type="compositionally biased region" description="Basic and acidic residues" evidence="4">
    <location>
        <begin position="36"/>
        <end position="47"/>
    </location>
</feature>
<feature type="compositionally biased region" description="Basic and acidic residues" evidence="4">
    <location>
        <begin position="120"/>
        <end position="131"/>
    </location>
</feature>
<feature type="compositionally biased region" description="Acidic residues" evidence="4">
    <location>
        <begin position="701"/>
        <end position="727"/>
    </location>
</feature>
<dbReference type="GO" id="GO:0030691">
    <property type="term" value="C:Noc2p-Noc3p complex"/>
    <property type="evidence" value="ECO:0007669"/>
    <property type="project" value="TreeGrafter"/>
</dbReference>
<keyword evidence="5" id="KW-1185">Reference proteome</keyword>
<feature type="region of interest" description="Disordered" evidence="4">
    <location>
        <begin position="103"/>
        <end position="148"/>
    </location>
</feature>
<comment type="subcellular location">
    <subcellularLocation>
        <location evidence="1">Nucleus</location>
    </subcellularLocation>
</comment>
<dbReference type="InParanoid" id="A0A6P8P1Z0"/>
<dbReference type="GO" id="GO:0003714">
    <property type="term" value="F:transcription corepressor activity"/>
    <property type="evidence" value="ECO:0007669"/>
    <property type="project" value="TreeGrafter"/>
</dbReference>
<dbReference type="OrthoDB" id="10266662at2759"/>
<evidence type="ECO:0000256" key="4">
    <source>
        <dbReference type="SAM" id="MobiDB-lite"/>
    </source>
</evidence>
<name>A0A6P8P1Z0_GEOSA</name>
<dbReference type="CTD" id="26155"/>
<feature type="compositionally biased region" description="Acidic residues" evidence="4">
    <location>
        <begin position="106"/>
        <end position="119"/>
    </location>
</feature>
<dbReference type="FunCoup" id="A0A6P8P1Z0">
    <property type="interactions" value="3243"/>
</dbReference>
<dbReference type="GO" id="GO:0005730">
    <property type="term" value="C:nucleolus"/>
    <property type="evidence" value="ECO:0007669"/>
    <property type="project" value="TreeGrafter"/>
</dbReference>
<evidence type="ECO:0000256" key="3">
    <source>
        <dbReference type="ARBA" id="ARBA00023242"/>
    </source>
</evidence>
<feature type="compositionally biased region" description="Acidic residues" evidence="4">
    <location>
        <begin position="132"/>
        <end position="141"/>
    </location>
</feature>
<reference evidence="6" key="1">
    <citation type="submission" date="2025-08" db="UniProtKB">
        <authorList>
            <consortium name="RefSeq"/>
        </authorList>
    </citation>
    <scope>IDENTIFICATION</scope>
</reference>
<dbReference type="GO" id="GO:0005654">
    <property type="term" value="C:nucleoplasm"/>
    <property type="evidence" value="ECO:0007669"/>
    <property type="project" value="TreeGrafter"/>
</dbReference>
<dbReference type="RefSeq" id="XP_033777569.1">
    <property type="nucleotide sequence ID" value="XM_033921678.1"/>
</dbReference>
<dbReference type="GO" id="GO:0042273">
    <property type="term" value="P:ribosomal large subunit biogenesis"/>
    <property type="evidence" value="ECO:0007669"/>
    <property type="project" value="TreeGrafter"/>
</dbReference>
<dbReference type="GO" id="GO:0042393">
    <property type="term" value="F:histone binding"/>
    <property type="evidence" value="ECO:0007669"/>
    <property type="project" value="TreeGrafter"/>
</dbReference>
<dbReference type="PANTHER" id="PTHR12687">
    <property type="entry name" value="NUCLEOLAR COMPLEX 2 AND RAD4-RELATED"/>
    <property type="match status" value="1"/>
</dbReference>
<comment type="similarity">
    <text evidence="2">Belongs to the NOC2 family.</text>
</comment>
<dbReference type="KEGG" id="gsh:117348957"/>
<feature type="region of interest" description="Disordered" evidence="4">
    <location>
        <begin position="767"/>
        <end position="786"/>
    </location>
</feature>
<feature type="region of interest" description="Disordered" evidence="4">
    <location>
        <begin position="667"/>
        <end position="759"/>
    </location>
</feature>
<accession>A0A6P8P1Z0</accession>
<dbReference type="GeneID" id="117348957"/>
<dbReference type="AlphaFoldDB" id="A0A6P8P1Z0"/>
<dbReference type="Proteomes" id="UP000515159">
    <property type="component" value="Chromosome 15"/>
</dbReference>
<evidence type="ECO:0000313" key="5">
    <source>
        <dbReference type="Proteomes" id="UP000515159"/>
    </source>
</evidence>
<organism evidence="5 6">
    <name type="scientific">Geotrypetes seraphini</name>
    <name type="common">Gaboon caecilian</name>
    <name type="synonym">Caecilia seraphini</name>
    <dbReference type="NCBI Taxonomy" id="260995"/>
    <lineage>
        <taxon>Eukaryota</taxon>
        <taxon>Metazoa</taxon>
        <taxon>Chordata</taxon>
        <taxon>Craniata</taxon>
        <taxon>Vertebrata</taxon>
        <taxon>Euteleostomi</taxon>
        <taxon>Amphibia</taxon>
        <taxon>Gymnophiona</taxon>
        <taxon>Geotrypetes</taxon>
    </lineage>
</organism>
<dbReference type="Pfam" id="PF03715">
    <property type="entry name" value="Noc2"/>
    <property type="match status" value="1"/>
</dbReference>